<organism evidence="1">
    <name type="scientific">hydrothermal vent metagenome</name>
    <dbReference type="NCBI Taxonomy" id="652676"/>
    <lineage>
        <taxon>unclassified sequences</taxon>
        <taxon>metagenomes</taxon>
        <taxon>ecological metagenomes</taxon>
    </lineage>
</organism>
<dbReference type="EC" id="3.1.21.3" evidence="1"/>
<accession>A0A1W1C6X3</accession>
<dbReference type="EMBL" id="FPHD01000057">
    <property type="protein sequence ID" value="SFV61505.1"/>
    <property type="molecule type" value="Genomic_DNA"/>
</dbReference>
<gene>
    <name evidence="1" type="ORF">MNB_SV-8-1210</name>
</gene>
<protein>
    <submittedName>
        <fullName evidence="1">Type I restriction-modification system, restriction subunit R</fullName>
        <ecNumber evidence="1">3.1.21.3</ecNumber>
    </submittedName>
</protein>
<reference evidence="1" key="1">
    <citation type="submission" date="2016-10" db="EMBL/GenBank/DDBJ databases">
        <authorList>
            <person name="de Groot N.N."/>
        </authorList>
    </citation>
    <scope>NUCLEOTIDE SEQUENCE</scope>
</reference>
<sequence length="118" mass="13113">MSDFAIPHVAPLRFVKRRIEATTEDAIVEIGFDDVPSLGMLIEAATQSSSGILNDEINGRIGFLVTLKNIKLLQTPYTTTFQVKIHLDLKADDLRYLSFTIYDDNAPVLTGSFVIVLQ</sequence>
<dbReference type="GO" id="GO:0009035">
    <property type="term" value="F:type I site-specific deoxyribonuclease activity"/>
    <property type="evidence" value="ECO:0007669"/>
    <property type="project" value="UniProtKB-EC"/>
</dbReference>
<keyword evidence="1" id="KW-0378">Hydrolase</keyword>
<evidence type="ECO:0000313" key="1">
    <source>
        <dbReference type="EMBL" id="SFV61505.1"/>
    </source>
</evidence>
<proteinExistence type="predicted"/>
<dbReference type="AlphaFoldDB" id="A0A1W1C6X3"/>
<name>A0A1W1C6X3_9ZZZZ</name>